<protein>
    <recommendedName>
        <fullName evidence="4">Secreted protein</fullName>
    </recommendedName>
</protein>
<gene>
    <name evidence="2" type="ORF">SAMN05216275_109228</name>
</gene>
<evidence type="ECO:0000256" key="1">
    <source>
        <dbReference type="SAM" id="SignalP"/>
    </source>
</evidence>
<dbReference type="PROSITE" id="PS51318">
    <property type="entry name" value="TAT"/>
    <property type="match status" value="1"/>
</dbReference>
<proteinExistence type="predicted"/>
<organism evidence="2 3">
    <name type="scientific">Streptosporangium canum</name>
    <dbReference type="NCBI Taxonomy" id="324952"/>
    <lineage>
        <taxon>Bacteria</taxon>
        <taxon>Bacillati</taxon>
        <taxon>Actinomycetota</taxon>
        <taxon>Actinomycetes</taxon>
        <taxon>Streptosporangiales</taxon>
        <taxon>Streptosporangiaceae</taxon>
        <taxon>Streptosporangium</taxon>
    </lineage>
</organism>
<dbReference type="Proteomes" id="UP000199111">
    <property type="component" value="Unassembled WGS sequence"/>
</dbReference>
<name>A0A1I3S1C1_9ACTN</name>
<accession>A0A1I3S1C1</accession>
<keyword evidence="1" id="KW-0732">Signal</keyword>
<sequence length="164" mass="18663">MRRTTRTLLGLAAATAVIAAGAPVLATSASAATVTASTTAASDYDYWGYDYSKYYDDSRAKAKGRVWIDRFDRVHVEGRLYDKYSPSWLCGYVQVKFENADGDETYYWAKKCGSSGYQPFHFRQDDVDNVQVRVCYWDNNQAKRKLCGKWDYVYEVDGGDEDDE</sequence>
<evidence type="ECO:0000313" key="2">
    <source>
        <dbReference type="EMBL" id="SFJ51316.1"/>
    </source>
</evidence>
<dbReference type="GeneID" id="96304111"/>
<evidence type="ECO:0000313" key="3">
    <source>
        <dbReference type="Proteomes" id="UP000199111"/>
    </source>
</evidence>
<feature type="chain" id="PRO_5011538374" description="Secreted protein" evidence="1">
    <location>
        <begin position="32"/>
        <end position="164"/>
    </location>
</feature>
<dbReference type="AlphaFoldDB" id="A0A1I3S1C1"/>
<reference evidence="3" key="1">
    <citation type="submission" date="2016-10" db="EMBL/GenBank/DDBJ databases">
        <authorList>
            <person name="Varghese N."/>
            <person name="Submissions S."/>
        </authorList>
    </citation>
    <scope>NUCLEOTIDE SEQUENCE [LARGE SCALE GENOMIC DNA]</scope>
    <source>
        <strain evidence="3">CGMCC 4.2126</strain>
    </source>
</reference>
<feature type="signal peptide" evidence="1">
    <location>
        <begin position="1"/>
        <end position="31"/>
    </location>
</feature>
<dbReference type="InterPro" id="IPR006311">
    <property type="entry name" value="TAT_signal"/>
</dbReference>
<dbReference type="EMBL" id="FOQY01000009">
    <property type="protein sequence ID" value="SFJ51316.1"/>
    <property type="molecule type" value="Genomic_DNA"/>
</dbReference>
<keyword evidence="3" id="KW-1185">Reference proteome</keyword>
<evidence type="ECO:0008006" key="4">
    <source>
        <dbReference type="Google" id="ProtNLM"/>
    </source>
</evidence>
<dbReference type="RefSeq" id="WP_093887817.1">
    <property type="nucleotide sequence ID" value="NZ_FOQY01000009.1"/>
</dbReference>